<dbReference type="Proteomes" id="UP000637632">
    <property type="component" value="Unassembled WGS sequence"/>
</dbReference>
<feature type="domain" description="Methyl-accepting transducer" evidence="7">
    <location>
        <begin position="268"/>
        <end position="497"/>
    </location>
</feature>
<dbReference type="EMBL" id="JACOFT010000001">
    <property type="protein sequence ID" value="MBC3810628.1"/>
    <property type="molecule type" value="Genomic_DNA"/>
</dbReference>
<keyword evidence="6" id="KW-1133">Transmembrane helix</keyword>
<dbReference type="InterPro" id="IPR003660">
    <property type="entry name" value="HAMP_dom"/>
</dbReference>
<keyword evidence="10" id="KW-1185">Reference proteome</keyword>
<gene>
    <name evidence="9" type="ORF">H8K26_04175</name>
</gene>
<keyword evidence="3" id="KW-0807">Transducer</keyword>
<evidence type="ECO:0000256" key="1">
    <source>
        <dbReference type="ARBA" id="ARBA00022481"/>
    </source>
</evidence>
<dbReference type="SUPFAM" id="SSF58104">
    <property type="entry name" value="Methyl-accepting chemotaxis protein (MCP) signaling domain"/>
    <property type="match status" value="1"/>
</dbReference>
<dbReference type="InterPro" id="IPR004090">
    <property type="entry name" value="Chemotax_Me-accpt_rcpt"/>
</dbReference>
<evidence type="ECO:0000256" key="4">
    <source>
        <dbReference type="SAM" id="Coils"/>
    </source>
</evidence>
<dbReference type="PROSITE" id="PS51257">
    <property type="entry name" value="PROKAR_LIPOPROTEIN"/>
    <property type="match status" value="1"/>
</dbReference>
<evidence type="ECO:0000256" key="6">
    <source>
        <dbReference type="SAM" id="Phobius"/>
    </source>
</evidence>
<keyword evidence="4" id="KW-0175">Coiled coil</keyword>
<dbReference type="PANTHER" id="PTHR43531">
    <property type="entry name" value="PROTEIN ICFG"/>
    <property type="match status" value="1"/>
</dbReference>
<evidence type="ECO:0000259" key="7">
    <source>
        <dbReference type="PROSITE" id="PS50111"/>
    </source>
</evidence>
<dbReference type="PROSITE" id="PS50885">
    <property type="entry name" value="HAMP"/>
    <property type="match status" value="1"/>
</dbReference>
<reference evidence="9 10" key="1">
    <citation type="submission" date="2020-08" db="EMBL/GenBank/DDBJ databases">
        <title>Novel species isolated from subtropical streams in China.</title>
        <authorList>
            <person name="Lu H."/>
        </authorList>
    </citation>
    <scope>NUCLEOTIDE SEQUENCE [LARGE SCALE GENOMIC DNA]</scope>
    <source>
        <strain evidence="9 10">CCTCC AB 2015119</strain>
    </source>
</reference>
<dbReference type="Pfam" id="PF00672">
    <property type="entry name" value="HAMP"/>
    <property type="match status" value="1"/>
</dbReference>
<dbReference type="InterPro" id="IPR024478">
    <property type="entry name" value="HlyB_4HB_MCP"/>
</dbReference>
<dbReference type="PRINTS" id="PR00260">
    <property type="entry name" value="CHEMTRNSDUCR"/>
</dbReference>
<dbReference type="PANTHER" id="PTHR43531:SF14">
    <property type="entry name" value="METHYL-ACCEPTING CHEMOTAXIS PROTEIN I-RELATED"/>
    <property type="match status" value="1"/>
</dbReference>
<dbReference type="PROSITE" id="PS50111">
    <property type="entry name" value="CHEMOTAXIS_TRANSDUC_2"/>
    <property type="match status" value="1"/>
</dbReference>
<dbReference type="InterPro" id="IPR004089">
    <property type="entry name" value="MCPsignal_dom"/>
</dbReference>
<evidence type="ECO:0000313" key="10">
    <source>
        <dbReference type="Proteomes" id="UP000637632"/>
    </source>
</evidence>
<name>A0ABR6XD36_9BURK</name>
<protein>
    <submittedName>
        <fullName evidence="9">MCP four helix bundle domain-containing protein</fullName>
    </submittedName>
</protein>
<keyword evidence="1" id="KW-0488">Methylation</keyword>
<keyword evidence="6" id="KW-0812">Transmembrane</keyword>
<dbReference type="CDD" id="cd19411">
    <property type="entry name" value="MCP2201-like_sensor"/>
    <property type="match status" value="1"/>
</dbReference>
<evidence type="ECO:0000313" key="9">
    <source>
        <dbReference type="EMBL" id="MBC3810628.1"/>
    </source>
</evidence>
<evidence type="ECO:0000259" key="8">
    <source>
        <dbReference type="PROSITE" id="PS50885"/>
    </source>
</evidence>
<sequence>MKIKDLPIGTRLGFGFGIVLLLATISSCIGLWRLNEVASSTRAMMQEPLKKERLTEEWYRVTVAGLKRTLAVVKSSDESLGDFFSADVKTSTTRNNEIQKYLESNVDTPDEKQLLENIVVVRKSYVSTRDQILKAKKEGQTEEMNKLFEKFIPMSDAFQKALLDYLNFQKEEVDHLSKEVDAIAASSRILITTLIVLFLLIGSFCAWYLTIGITRPLNSAVVLARRVADGDLTSDIRIDSSDETGQLVMALKDMNEGLRKIVAEVRDSTDTIVTASTEIASGNMDLSSRTESQAGSLEETASSMEELTSTMQQNSQNAHDANQLVHAAADAAIQGGTVVSQVVGTMGDISTSSKKIVDIIAVIDGIAFQTNILALNAAVEAARAGEQGRGFAVVASEVRNLAQRSASAAKEIKQLIDDSVDKVNQGTKLVDQAGATMTEIVDRVKHVTGIMSEINNASKEQSAGIQQVNQAIIQMDNTTQQNAALVEQAAAAAQSLQEQAANLSNVVSVFRLNQGDHQQAMKRVAKNAATGTHPHTTYLSGQ</sequence>
<dbReference type="Gene3D" id="1.10.287.950">
    <property type="entry name" value="Methyl-accepting chemotaxis protein"/>
    <property type="match status" value="1"/>
</dbReference>
<evidence type="ECO:0000256" key="5">
    <source>
        <dbReference type="SAM" id="MobiDB-lite"/>
    </source>
</evidence>
<evidence type="ECO:0000256" key="3">
    <source>
        <dbReference type="PROSITE-ProRule" id="PRU00284"/>
    </source>
</evidence>
<evidence type="ECO:0000256" key="2">
    <source>
        <dbReference type="ARBA" id="ARBA00029447"/>
    </source>
</evidence>
<dbReference type="Pfam" id="PF12729">
    <property type="entry name" value="4HB_MCP_1"/>
    <property type="match status" value="1"/>
</dbReference>
<accession>A0ABR6XD36</accession>
<dbReference type="Pfam" id="PF00015">
    <property type="entry name" value="MCPsignal"/>
    <property type="match status" value="1"/>
</dbReference>
<dbReference type="CDD" id="cd06225">
    <property type="entry name" value="HAMP"/>
    <property type="match status" value="1"/>
</dbReference>
<comment type="caution">
    <text evidence="9">The sequence shown here is derived from an EMBL/GenBank/DDBJ whole genome shotgun (WGS) entry which is preliminary data.</text>
</comment>
<dbReference type="SMART" id="SM00304">
    <property type="entry name" value="HAMP"/>
    <property type="match status" value="1"/>
</dbReference>
<dbReference type="RefSeq" id="WP_190477502.1">
    <property type="nucleotide sequence ID" value="NZ_JACOFT010000001.1"/>
</dbReference>
<feature type="transmembrane region" description="Helical" evidence="6">
    <location>
        <begin position="12"/>
        <end position="34"/>
    </location>
</feature>
<dbReference type="InterPro" id="IPR047347">
    <property type="entry name" value="YvaQ-like_sensor"/>
</dbReference>
<keyword evidence="6" id="KW-0472">Membrane</keyword>
<dbReference type="CDD" id="cd11386">
    <property type="entry name" value="MCP_signal"/>
    <property type="match status" value="1"/>
</dbReference>
<organism evidence="9 10">
    <name type="scientific">Undibacterium aquatile</name>
    <dbReference type="NCBI Taxonomy" id="1537398"/>
    <lineage>
        <taxon>Bacteria</taxon>
        <taxon>Pseudomonadati</taxon>
        <taxon>Pseudomonadota</taxon>
        <taxon>Betaproteobacteria</taxon>
        <taxon>Burkholderiales</taxon>
        <taxon>Oxalobacteraceae</taxon>
        <taxon>Undibacterium</taxon>
    </lineage>
</organism>
<comment type="similarity">
    <text evidence="2">Belongs to the methyl-accepting chemotaxis (MCP) protein family.</text>
</comment>
<feature type="region of interest" description="Disordered" evidence="5">
    <location>
        <begin position="285"/>
        <end position="306"/>
    </location>
</feature>
<proteinExistence type="inferred from homology"/>
<dbReference type="SMART" id="SM00283">
    <property type="entry name" value="MA"/>
    <property type="match status" value="1"/>
</dbReference>
<feature type="transmembrane region" description="Helical" evidence="6">
    <location>
        <begin position="189"/>
        <end position="209"/>
    </location>
</feature>
<dbReference type="InterPro" id="IPR051310">
    <property type="entry name" value="MCP_chemotaxis"/>
</dbReference>
<feature type="domain" description="HAMP" evidence="8">
    <location>
        <begin position="211"/>
        <end position="263"/>
    </location>
</feature>
<feature type="coiled-coil region" evidence="4">
    <location>
        <begin position="468"/>
        <end position="506"/>
    </location>
</feature>